<accession>A0ABX6QLN6</accession>
<gene>
    <name evidence="2" type="ORF">FE840_007850</name>
</gene>
<dbReference type="RefSeq" id="WP_138285405.1">
    <property type="nucleotide sequence ID" value="NZ_CP058350.1"/>
</dbReference>
<feature type="domain" description="pEK499-p136 HEPN" evidence="1">
    <location>
        <begin position="9"/>
        <end position="150"/>
    </location>
</feature>
<dbReference type="Pfam" id="PF18736">
    <property type="entry name" value="pEK499_p136"/>
    <property type="match status" value="1"/>
</dbReference>
<proteinExistence type="predicted"/>
<name>A0ABX6QLN6_9HYPH</name>
<protein>
    <recommendedName>
        <fullName evidence="1">pEK499-p136 HEPN domain-containing protein</fullName>
    </recommendedName>
</protein>
<reference evidence="2 3" key="1">
    <citation type="submission" date="2020-06" db="EMBL/GenBank/DDBJ databases">
        <title>Genome sequence of Rhizobium sp strain ADMK78.</title>
        <authorList>
            <person name="Rahi P."/>
        </authorList>
    </citation>
    <scope>NUCLEOTIDE SEQUENCE [LARGE SCALE GENOMIC DNA]</scope>
    <source>
        <strain evidence="2 3">ADMK78</strain>
    </source>
</reference>
<organism evidence="2 3">
    <name type="scientific">Peteryoungia desertarenae</name>
    <dbReference type="NCBI Taxonomy" id="1813451"/>
    <lineage>
        <taxon>Bacteria</taxon>
        <taxon>Pseudomonadati</taxon>
        <taxon>Pseudomonadota</taxon>
        <taxon>Alphaproteobacteria</taxon>
        <taxon>Hyphomicrobiales</taxon>
        <taxon>Rhizobiaceae</taxon>
        <taxon>Peteryoungia</taxon>
    </lineage>
</organism>
<dbReference type="Proteomes" id="UP000308530">
    <property type="component" value="Chromosome"/>
</dbReference>
<dbReference type="EMBL" id="CP058350">
    <property type="protein sequence ID" value="QLF69463.1"/>
    <property type="molecule type" value="Genomic_DNA"/>
</dbReference>
<evidence type="ECO:0000259" key="1">
    <source>
        <dbReference type="Pfam" id="PF18736"/>
    </source>
</evidence>
<keyword evidence="3" id="KW-1185">Reference proteome</keyword>
<sequence>MVMPSEPIRDIMRRTMLNLAYIEERAQGDGPFEVTQLINSFLGALAHPWEALQTDLMAIPLADALARGWPNITKERPTDRDPNSLGDLVRLMRNSFAHGNITFLPGPKGEIQSLRVWNTLSHGGPRTWGTIITVADARLFLVRFAELAEEIHTRRSTTTPRTA</sequence>
<evidence type="ECO:0000313" key="2">
    <source>
        <dbReference type="EMBL" id="QLF69463.1"/>
    </source>
</evidence>
<evidence type="ECO:0000313" key="3">
    <source>
        <dbReference type="Proteomes" id="UP000308530"/>
    </source>
</evidence>
<dbReference type="InterPro" id="IPR041318">
    <property type="entry name" value="pEK499_p136"/>
</dbReference>